<dbReference type="PROSITE" id="PS00107">
    <property type="entry name" value="PROTEIN_KINASE_ATP"/>
    <property type="match status" value="1"/>
</dbReference>
<dbReference type="InterPro" id="IPR000719">
    <property type="entry name" value="Prot_kinase_dom"/>
</dbReference>
<evidence type="ECO:0000259" key="3">
    <source>
        <dbReference type="PROSITE" id="PS50011"/>
    </source>
</evidence>
<reference evidence="4 5" key="1">
    <citation type="submission" date="2019-12" db="EMBL/GenBank/DDBJ databases">
        <title>Chromosome-level assembly of the Caenorhabditis remanei genome.</title>
        <authorList>
            <person name="Teterina A.A."/>
            <person name="Willis J.H."/>
            <person name="Phillips P.C."/>
        </authorList>
    </citation>
    <scope>NUCLEOTIDE SEQUENCE [LARGE SCALE GENOMIC DNA]</scope>
    <source>
        <strain evidence="4 5">PX506</strain>
        <tissue evidence="4">Whole organism</tissue>
    </source>
</reference>
<feature type="binding site" evidence="1">
    <location>
        <position position="62"/>
    </location>
    <ligand>
        <name>ATP</name>
        <dbReference type="ChEBI" id="CHEBI:30616"/>
    </ligand>
</feature>
<evidence type="ECO:0000256" key="1">
    <source>
        <dbReference type="PROSITE-ProRule" id="PRU10141"/>
    </source>
</evidence>
<dbReference type="SMART" id="SM00220">
    <property type="entry name" value="S_TKc"/>
    <property type="match status" value="1"/>
</dbReference>
<dbReference type="PROSITE" id="PS50011">
    <property type="entry name" value="PROTEIN_KINASE_DOM"/>
    <property type="match status" value="1"/>
</dbReference>
<comment type="caution">
    <text evidence="4">The sequence shown here is derived from an EMBL/GenBank/DDBJ whole genome shotgun (WGS) entry which is preliminary data.</text>
</comment>
<keyword evidence="1" id="KW-0547">Nucleotide-binding</keyword>
<evidence type="ECO:0000313" key="4">
    <source>
        <dbReference type="EMBL" id="KAF1750410.1"/>
    </source>
</evidence>
<dbReference type="CTD" id="9808582"/>
<dbReference type="EMBL" id="WUAV01000005">
    <property type="protein sequence ID" value="KAF1750410.1"/>
    <property type="molecule type" value="Genomic_DNA"/>
</dbReference>
<feature type="region of interest" description="Disordered" evidence="2">
    <location>
        <begin position="376"/>
        <end position="447"/>
    </location>
</feature>
<dbReference type="KEGG" id="crq:GCK72_016960"/>
<protein>
    <recommendedName>
        <fullName evidence="3">Protein kinase domain-containing protein</fullName>
    </recommendedName>
</protein>
<evidence type="ECO:0000313" key="5">
    <source>
        <dbReference type="Proteomes" id="UP000483820"/>
    </source>
</evidence>
<dbReference type="AlphaFoldDB" id="A0A6A5G5Z6"/>
<feature type="domain" description="Protein kinase" evidence="3">
    <location>
        <begin position="33"/>
        <end position="343"/>
    </location>
</feature>
<dbReference type="SUPFAM" id="SSF56112">
    <property type="entry name" value="Protein kinase-like (PK-like)"/>
    <property type="match status" value="1"/>
</dbReference>
<dbReference type="GeneID" id="9808582"/>
<sequence>MDDDDDKPDRQVESIRLELNEEVMDKDEQKNVWVAQRMLGKGAFGTVYHVYNKSTKQEAALKIERMTAGDNLLKIEREIMEAMQSEKTAIHIFDNGIYNNYRFIVMTLCGPDLQKIAELMNNKFSDETVIRVSIRTLLAIKTMHEFEYVHRDLKPCNFAVDYNPNALHIYLFDYGMARRYARHFNNKWYLRRPRESAQFRGTNRYCSLNMHKRKELGRVDDVWSWFFMMMEMHRELPWHNLMNVEAIEARKEEQLHKVVSTDPFYSSFLPIYAMLSGYEYADRPDYAGIFEILLRKLREINGKLSGPMEYDAARINEAVAKLGENGRPKVVSKMEDEMSHLNFLKTAFYKVVIPGGNQYVIPEMVDFFGNLEPKKAKEEKTDEHKKQHRQQHRAMVPVVNKMTHNPHNKKKQQQQSSGDGNTNRKSVTIGSKSKTNISRSKVAKRHH</sequence>
<accession>A0A6A5G5Z6</accession>
<keyword evidence="1" id="KW-0067">ATP-binding</keyword>
<dbReference type="InterPro" id="IPR011009">
    <property type="entry name" value="Kinase-like_dom_sf"/>
</dbReference>
<dbReference type="Pfam" id="PF00069">
    <property type="entry name" value="Pkinase"/>
    <property type="match status" value="1"/>
</dbReference>
<dbReference type="Proteomes" id="UP000483820">
    <property type="component" value="Chromosome V"/>
</dbReference>
<dbReference type="Gene3D" id="1.10.510.10">
    <property type="entry name" value="Transferase(Phosphotransferase) domain 1"/>
    <property type="match status" value="1"/>
</dbReference>
<proteinExistence type="predicted"/>
<dbReference type="FunFam" id="1.10.510.10:FF:001243">
    <property type="entry name" value="Protein CBG14903"/>
    <property type="match status" value="1"/>
</dbReference>
<organism evidence="4 5">
    <name type="scientific">Caenorhabditis remanei</name>
    <name type="common">Caenorhabditis vulgaris</name>
    <dbReference type="NCBI Taxonomy" id="31234"/>
    <lineage>
        <taxon>Eukaryota</taxon>
        <taxon>Metazoa</taxon>
        <taxon>Ecdysozoa</taxon>
        <taxon>Nematoda</taxon>
        <taxon>Chromadorea</taxon>
        <taxon>Rhabditida</taxon>
        <taxon>Rhabditina</taxon>
        <taxon>Rhabditomorpha</taxon>
        <taxon>Rhabditoidea</taxon>
        <taxon>Rhabditidae</taxon>
        <taxon>Peloderinae</taxon>
        <taxon>Caenorhabditis</taxon>
    </lineage>
</organism>
<dbReference type="GO" id="GO:0004672">
    <property type="term" value="F:protein kinase activity"/>
    <property type="evidence" value="ECO:0007669"/>
    <property type="project" value="InterPro"/>
</dbReference>
<feature type="compositionally biased region" description="Polar residues" evidence="2">
    <location>
        <begin position="416"/>
        <end position="439"/>
    </location>
</feature>
<dbReference type="PANTHER" id="PTHR11909">
    <property type="entry name" value="CASEIN KINASE-RELATED"/>
    <property type="match status" value="1"/>
</dbReference>
<evidence type="ECO:0000256" key="2">
    <source>
        <dbReference type="SAM" id="MobiDB-lite"/>
    </source>
</evidence>
<dbReference type="GO" id="GO:0005524">
    <property type="term" value="F:ATP binding"/>
    <property type="evidence" value="ECO:0007669"/>
    <property type="project" value="UniProtKB-UniRule"/>
</dbReference>
<gene>
    <name evidence="4" type="ORF">GCK72_016960</name>
</gene>
<dbReference type="InterPro" id="IPR050235">
    <property type="entry name" value="CK1_Ser-Thr_kinase"/>
</dbReference>
<name>A0A6A5G5Z6_CAERE</name>
<dbReference type="RefSeq" id="XP_003104351.2">
    <property type="nucleotide sequence ID" value="XM_003104303.2"/>
</dbReference>
<feature type="compositionally biased region" description="Basic and acidic residues" evidence="2">
    <location>
        <begin position="376"/>
        <end position="385"/>
    </location>
</feature>
<dbReference type="InterPro" id="IPR017441">
    <property type="entry name" value="Protein_kinase_ATP_BS"/>
</dbReference>